<gene>
    <name evidence="27" type="primary">LOC115626332</name>
</gene>
<evidence type="ECO:0000256" key="8">
    <source>
        <dbReference type="ARBA" id="ARBA00022679"/>
    </source>
</evidence>
<dbReference type="UniPathway" id="UPA00378"/>
<comment type="similarity">
    <text evidence="4">Belongs to the glycosyltransferase 31 family. Beta3-Gal-T subfamily.</text>
</comment>
<dbReference type="GO" id="GO:0016020">
    <property type="term" value="C:membrane"/>
    <property type="evidence" value="ECO:0007669"/>
    <property type="project" value="UniProtKB-SubCell"/>
</dbReference>
<organism evidence="26 27">
    <name type="scientific">Drosophila lebanonensis</name>
    <name type="common">Fruit fly</name>
    <name type="synonym">Scaptodrosophila lebanonensis</name>
    <dbReference type="NCBI Taxonomy" id="7225"/>
    <lineage>
        <taxon>Eukaryota</taxon>
        <taxon>Metazoa</taxon>
        <taxon>Ecdysozoa</taxon>
        <taxon>Arthropoda</taxon>
        <taxon>Hexapoda</taxon>
        <taxon>Insecta</taxon>
        <taxon>Pterygota</taxon>
        <taxon>Neoptera</taxon>
        <taxon>Endopterygota</taxon>
        <taxon>Diptera</taxon>
        <taxon>Brachycera</taxon>
        <taxon>Muscomorpha</taxon>
        <taxon>Ephydroidea</taxon>
        <taxon>Drosophilidae</taxon>
        <taxon>Scaptodrosophila</taxon>
    </lineage>
</organism>
<evidence type="ECO:0000256" key="17">
    <source>
        <dbReference type="ARBA" id="ARBA00023211"/>
    </source>
</evidence>
<keyword evidence="9 24" id="KW-0812">Transmembrane</keyword>
<accession>A0A6J2TPU8</accession>
<dbReference type="GO" id="GO:0000166">
    <property type="term" value="F:nucleotide binding"/>
    <property type="evidence" value="ECO:0007669"/>
    <property type="project" value="UniProtKB-KW"/>
</dbReference>
<comment type="function">
    <text evidence="22">Glycosyltransferase that generates the core 1 O-glycan Gal-beta1-3GalNAc-alpha1-Ser/Thr (T antigen), which is a precursor for many extended O-glycans in glycoproteins.</text>
</comment>
<keyword evidence="8" id="KW-0808">Transferase</keyword>
<dbReference type="Pfam" id="PF02434">
    <property type="entry name" value="Fringe"/>
    <property type="match status" value="1"/>
</dbReference>
<dbReference type="OrthoDB" id="414175at2759"/>
<dbReference type="RefSeq" id="XP_030377535.1">
    <property type="nucleotide sequence ID" value="XM_030521675.1"/>
</dbReference>
<dbReference type="GO" id="GO:0016263">
    <property type="term" value="F:glycoprotein-N-acetylgalactosamine 3-beta-galactosyltransferase activity"/>
    <property type="evidence" value="ECO:0007669"/>
    <property type="project" value="UniProtKB-EC"/>
</dbReference>
<evidence type="ECO:0000256" key="21">
    <source>
        <dbReference type="ARBA" id="ARBA00043065"/>
    </source>
</evidence>
<keyword evidence="17" id="KW-0464">Manganese</keyword>
<dbReference type="InterPro" id="IPR003378">
    <property type="entry name" value="Fringe-like_glycosylTrfase"/>
</dbReference>
<evidence type="ECO:0000256" key="15">
    <source>
        <dbReference type="ARBA" id="ARBA00023157"/>
    </source>
</evidence>
<sequence length="501" mass="57343">MGSTKLNTSSTLLGRSILAEEFVRSLVFLIDLTALSWSFATSWGARPPTPPPTTGWCLNTTHSTHKAPRSKNRSLISLIVGLVLGYSLAQVFTYIATPARIGPYVVEKRHPDKDPHDLRVPHDLQDPHDDDESAHELVRHEHKQDNSSLADKLFREVRILCWIMTNPTNHKKKARHVKRTWGKRCNILLFMSSAADDELPTVQLPVGEGRINLWHKVKEAFKYVYKHHYNDADWFLKADDDTYTVVENMRYMLYPYSPETPVHFGCKFKPFVKQGYMSGGAGYVLSREALRRFIVEAIPNPKLCLPGTVINEDIEIGRCLENVNVTAGDTRDAMGRGRMFPFVPETHLIPAKSDTQFWYWKYVFYKTDDGLDCCSDLAISFHYVSPNLMYVLDYLIYHLKPYGIQRTLEHLPEKLKVGEFLPPPIETPAASDEDSKDDEDRVTKKIPVPVLPTQNPLIVDIKKEIALKRKELRELQKSIKKTNSKQVYSDEDVSSIEKSED</sequence>
<evidence type="ECO:0000256" key="11">
    <source>
        <dbReference type="ARBA" id="ARBA00022741"/>
    </source>
</evidence>
<dbReference type="Proteomes" id="UP000504634">
    <property type="component" value="Unplaced"/>
</dbReference>
<keyword evidence="26" id="KW-1185">Reference proteome</keyword>
<dbReference type="Gene3D" id="3.90.550.50">
    <property type="match status" value="1"/>
</dbReference>
<evidence type="ECO:0000256" key="10">
    <source>
        <dbReference type="ARBA" id="ARBA00022723"/>
    </source>
</evidence>
<dbReference type="PANTHER" id="PTHR23033:SF14">
    <property type="entry name" value="GLYCOPROTEIN-N-ACETYLGALACTOSAMINE 3-BETA-GALACTOSYLTRANSFERASE 1-RELATED"/>
    <property type="match status" value="1"/>
</dbReference>
<evidence type="ECO:0000256" key="5">
    <source>
        <dbReference type="ARBA" id="ARBA00011748"/>
    </source>
</evidence>
<name>A0A6J2TPU8_DROLE</name>
<evidence type="ECO:0000256" key="20">
    <source>
        <dbReference type="ARBA" id="ARBA00042009"/>
    </source>
</evidence>
<keyword evidence="7" id="KW-0328">Glycosyltransferase</keyword>
<feature type="transmembrane region" description="Helical" evidence="24">
    <location>
        <begin position="75"/>
        <end position="96"/>
    </location>
</feature>
<dbReference type="FunFam" id="3.90.550.50:FF:000017">
    <property type="entry name" value="Glycoprotein-N-acetylgalactosamine 3-beta-galactosyltransferase 1"/>
    <property type="match status" value="1"/>
</dbReference>
<comment type="pathway">
    <text evidence="3">Protein modification; protein glycosylation.</text>
</comment>
<evidence type="ECO:0000256" key="4">
    <source>
        <dbReference type="ARBA" id="ARBA00006462"/>
    </source>
</evidence>
<dbReference type="GeneID" id="115626332"/>
<comment type="subcellular location">
    <subcellularLocation>
        <location evidence="2">Membrane</location>
        <topology evidence="2">Single-pass type II membrane protein</topology>
    </subcellularLocation>
</comment>
<feature type="compositionally biased region" description="Basic and acidic residues" evidence="23">
    <location>
        <begin position="108"/>
        <end position="127"/>
    </location>
</feature>
<keyword evidence="13 24" id="KW-1133">Transmembrane helix</keyword>
<feature type="region of interest" description="Disordered" evidence="23">
    <location>
        <begin position="422"/>
        <end position="446"/>
    </location>
</feature>
<evidence type="ECO:0000256" key="22">
    <source>
        <dbReference type="ARBA" id="ARBA00059245"/>
    </source>
</evidence>
<dbReference type="GO" id="GO:0030145">
    <property type="term" value="F:manganese ion binding"/>
    <property type="evidence" value="ECO:0007669"/>
    <property type="project" value="UniProtKB-ARBA"/>
</dbReference>
<evidence type="ECO:0000256" key="23">
    <source>
        <dbReference type="SAM" id="MobiDB-lite"/>
    </source>
</evidence>
<evidence type="ECO:0000313" key="27">
    <source>
        <dbReference type="RefSeq" id="XP_030377535.1"/>
    </source>
</evidence>
<keyword evidence="14 24" id="KW-0472">Membrane</keyword>
<feature type="region of interest" description="Disordered" evidence="23">
    <location>
        <begin position="108"/>
        <end position="133"/>
    </location>
</feature>
<evidence type="ECO:0000256" key="18">
    <source>
        <dbReference type="ARBA" id="ARBA00040898"/>
    </source>
</evidence>
<evidence type="ECO:0000256" key="2">
    <source>
        <dbReference type="ARBA" id="ARBA00004606"/>
    </source>
</evidence>
<evidence type="ECO:0000256" key="9">
    <source>
        <dbReference type="ARBA" id="ARBA00022692"/>
    </source>
</evidence>
<evidence type="ECO:0000256" key="24">
    <source>
        <dbReference type="SAM" id="Phobius"/>
    </source>
</evidence>
<evidence type="ECO:0000256" key="7">
    <source>
        <dbReference type="ARBA" id="ARBA00022676"/>
    </source>
</evidence>
<comment type="cofactor">
    <cofactor evidence="1">
        <name>Mn(2+)</name>
        <dbReference type="ChEBI" id="CHEBI:29035"/>
    </cofactor>
</comment>
<evidence type="ECO:0000259" key="25">
    <source>
        <dbReference type="Pfam" id="PF02434"/>
    </source>
</evidence>
<evidence type="ECO:0000313" key="26">
    <source>
        <dbReference type="Proteomes" id="UP000504634"/>
    </source>
</evidence>
<keyword evidence="16" id="KW-0325">Glycoprotein</keyword>
<dbReference type="InterPro" id="IPR026050">
    <property type="entry name" value="C1GALT1/C1GALT1_chp1"/>
</dbReference>
<evidence type="ECO:0000256" key="13">
    <source>
        <dbReference type="ARBA" id="ARBA00022989"/>
    </source>
</evidence>
<dbReference type="AlphaFoldDB" id="A0A6J2TPU8"/>
<evidence type="ECO:0000256" key="6">
    <source>
        <dbReference type="ARBA" id="ARBA00012557"/>
    </source>
</evidence>
<evidence type="ECO:0000256" key="19">
    <source>
        <dbReference type="ARBA" id="ARBA00041226"/>
    </source>
</evidence>
<keyword evidence="15" id="KW-1015">Disulfide bond</keyword>
<dbReference type="EC" id="2.4.1.122" evidence="6"/>
<feature type="domain" description="Fringe-like glycosyltransferase" evidence="25">
    <location>
        <begin position="162"/>
        <end position="324"/>
    </location>
</feature>
<protein>
    <recommendedName>
        <fullName evidence="18">Glycoprotein-N-acetylgalactosamine 3-beta-galactosyltransferase 1</fullName>
        <ecNumber evidence="6">2.4.1.122</ecNumber>
    </recommendedName>
    <alternativeName>
        <fullName evidence="20">Core 1 O-glycan T-synthase</fullName>
    </alternativeName>
    <alternativeName>
        <fullName evidence="21">Core 1 UDP-galactose:N-acetylgalactosamine-alpha-R beta 1,3-galactosyltransferase 1</fullName>
    </alternativeName>
    <alternativeName>
        <fullName evidence="19">Core 1 beta1,3-galactosyltransferase 1</fullName>
    </alternativeName>
</protein>
<dbReference type="PANTHER" id="PTHR23033">
    <property type="entry name" value="BETA1,3-GALACTOSYLTRANSFERASE"/>
    <property type="match status" value="1"/>
</dbReference>
<evidence type="ECO:0000256" key="12">
    <source>
        <dbReference type="ARBA" id="ARBA00022968"/>
    </source>
</evidence>
<evidence type="ECO:0000256" key="1">
    <source>
        <dbReference type="ARBA" id="ARBA00001936"/>
    </source>
</evidence>
<evidence type="ECO:0000256" key="16">
    <source>
        <dbReference type="ARBA" id="ARBA00023180"/>
    </source>
</evidence>
<keyword evidence="12" id="KW-0735">Signal-anchor</keyword>
<comment type="subunit">
    <text evidence="5">Homodimer; disulfide-linked.</text>
</comment>
<keyword evidence="10" id="KW-0479">Metal-binding</keyword>
<evidence type="ECO:0000256" key="3">
    <source>
        <dbReference type="ARBA" id="ARBA00004922"/>
    </source>
</evidence>
<reference evidence="27" key="1">
    <citation type="submission" date="2025-08" db="UniProtKB">
        <authorList>
            <consortium name="RefSeq"/>
        </authorList>
    </citation>
    <scope>IDENTIFICATION</scope>
    <source>
        <strain evidence="27">11010-0011.00</strain>
        <tissue evidence="27">Whole body</tissue>
    </source>
</reference>
<evidence type="ECO:0000256" key="14">
    <source>
        <dbReference type="ARBA" id="ARBA00023136"/>
    </source>
</evidence>
<feature type="region of interest" description="Disordered" evidence="23">
    <location>
        <begin position="481"/>
        <end position="501"/>
    </location>
</feature>
<keyword evidence="11" id="KW-0547">Nucleotide-binding</keyword>
<proteinExistence type="inferred from homology"/>